<reference evidence="3" key="1">
    <citation type="journal article" date="2014" name="Front. Microbiol.">
        <title>High frequency of phylogenetically diverse reductive dehalogenase-homologous genes in deep subseafloor sedimentary metagenomes.</title>
        <authorList>
            <person name="Kawai M."/>
            <person name="Futagami T."/>
            <person name="Toyoda A."/>
            <person name="Takaki Y."/>
            <person name="Nishi S."/>
            <person name="Hori S."/>
            <person name="Arai W."/>
            <person name="Tsubouchi T."/>
            <person name="Morono Y."/>
            <person name="Uchiyama I."/>
            <person name="Ito T."/>
            <person name="Fujiyama A."/>
            <person name="Inagaki F."/>
            <person name="Takami H."/>
        </authorList>
    </citation>
    <scope>NUCLEOTIDE SEQUENCE</scope>
    <source>
        <strain evidence="3">Expedition CK06-06</strain>
    </source>
</reference>
<dbReference type="EMBL" id="BARU01028382">
    <property type="protein sequence ID" value="GAH69959.1"/>
    <property type="molecule type" value="Genomic_DNA"/>
</dbReference>
<dbReference type="SMART" id="SM00471">
    <property type="entry name" value="HDc"/>
    <property type="match status" value="1"/>
</dbReference>
<dbReference type="InterPro" id="IPR006261">
    <property type="entry name" value="dGTPase"/>
</dbReference>
<dbReference type="InterPro" id="IPR050135">
    <property type="entry name" value="dGTPase-like"/>
</dbReference>
<feature type="non-terminal residue" evidence="3">
    <location>
        <position position="210"/>
    </location>
</feature>
<comment type="caution">
    <text evidence="3">The sequence shown here is derived from an EMBL/GenBank/DDBJ whole genome shotgun (WGS) entry which is preliminary data.</text>
</comment>
<dbReference type="GO" id="GO:0008832">
    <property type="term" value="F:dGTPase activity"/>
    <property type="evidence" value="ECO:0007669"/>
    <property type="project" value="TreeGrafter"/>
</dbReference>
<protein>
    <recommendedName>
        <fullName evidence="2">HD domain-containing protein</fullName>
    </recommendedName>
</protein>
<dbReference type="AlphaFoldDB" id="X1IV55"/>
<dbReference type="PANTHER" id="PTHR11373:SF43">
    <property type="entry name" value="DEOXYGUANOSINETRIPHOSPHATE TRIPHOSPHOHYDROLASE-LIKE PROTEIN"/>
    <property type="match status" value="1"/>
</dbReference>
<dbReference type="PROSITE" id="PS51831">
    <property type="entry name" value="HD"/>
    <property type="match status" value="1"/>
</dbReference>
<evidence type="ECO:0000313" key="3">
    <source>
        <dbReference type="EMBL" id="GAH69959.1"/>
    </source>
</evidence>
<feature type="domain" description="HD" evidence="2">
    <location>
        <begin position="80"/>
        <end position="208"/>
    </location>
</feature>
<proteinExistence type="predicted"/>
<accession>X1IV55</accession>
<dbReference type="InterPro" id="IPR006674">
    <property type="entry name" value="HD_domain"/>
</dbReference>
<sequence length="210" mass="24215">MNFVFSRKELEQIEIDQLAPYACKSSESHGRKYKEMGDPDPWRTAYQRDVGRIIHCFSFRRLQYKTQVFVIHEGDFYRTRLTHTFAVVQLAQTLARALKVNEDLTQAIALAHDIGHPPFGHAGEEELQKLMQDHGGFEHNMQAIRTVDEIEKHSAGFRGLNLTYETREGLAKHRTEYDNPTVLPEFGQYSATPIEAQIVNIVDEVAFRTH</sequence>
<dbReference type="InterPro" id="IPR003607">
    <property type="entry name" value="HD/PDEase_dom"/>
</dbReference>
<evidence type="ECO:0000256" key="1">
    <source>
        <dbReference type="ARBA" id="ARBA00022801"/>
    </source>
</evidence>
<dbReference type="GO" id="GO:0006203">
    <property type="term" value="P:dGTP catabolic process"/>
    <property type="evidence" value="ECO:0007669"/>
    <property type="project" value="TreeGrafter"/>
</dbReference>
<name>X1IV55_9ZZZZ</name>
<dbReference type="SUPFAM" id="SSF109604">
    <property type="entry name" value="HD-domain/PDEase-like"/>
    <property type="match status" value="1"/>
</dbReference>
<organism evidence="3">
    <name type="scientific">marine sediment metagenome</name>
    <dbReference type="NCBI Taxonomy" id="412755"/>
    <lineage>
        <taxon>unclassified sequences</taxon>
        <taxon>metagenomes</taxon>
        <taxon>ecological metagenomes</taxon>
    </lineage>
</organism>
<evidence type="ECO:0000259" key="2">
    <source>
        <dbReference type="PROSITE" id="PS51831"/>
    </source>
</evidence>
<dbReference type="CDD" id="cd00077">
    <property type="entry name" value="HDc"/>
    <property type="match status" value="1"/>
</dbReference>
<dbReference type="Gene3D" id="1.10.3210.10">
    <property type="entry name" value="Hypothetical protein af1432"/>
    <property type="match status" value="1"/>
</dbReference>
<dbReference type="NCBIfam" id="TIGR01353">
    <property type="entry name" value="dGTP_triPase"/>
    <property type="match status" value="1"/>
</dbReference>
<gene>
    <name evidence="3" type="ORF">S03H2_45304</name>
</gene>
<dbReference type="Pfam" id="PF01966">
    <property type="entry name" value="HD"/>
    <property type="match status" value="1"/>
</dbReference>
<keyword evidence="1" id="KW-0378">Hydrolase</keyword>
<dbReference type="PANTHER" id="PTHR11373">
    <property type="entry name" value="DEOXYNUCLEOSIDE TRIPHOSPHATE TRIPHOSPHOHYDROLASE"/>
    <property type="match status" value="1"/>
</dbReference>